<dbReference type="PANTHER" id="PTHR13812:SF19">
    <property type="entry name" value="KETIMINE REDUCTASE MU-CRYSTALLIN"/>
    <property type="match status" value="1"/>
</dbReference>
<evidence type="ECO:0000313" key="2">
    <source>
        <dbReference type="Proteomes" id="UP000659496"/>
    </source>
</evidence>
<dbReference type="Gene3D" id="3.40.50.720">
    <property type="entry name" value="NAD(P)-binding Rossmann-like Domain"/>
    <property type="match status" value="1"/>
</dbReference>
<dbReference type="PIRSF" id="PIRSF001439">
    <property type="entry name" value="CryM"/>
    <property type="match status" value="1"/>
</dbReference>
<dbReference type="EMBL" id="JACSQY010000005">
    <property type="protein sequence ID" value="MBD7908452.1"/>
    <property type="molecule type" value="Genomic_DNA"/>
</dbReference>
<dbReference type="InterPro" id="IPR003462">
    <property type="entry name" value="ODC_Mu_crystall"/>
</dbReference>
<keyword evidence="2" id="KW-1185">Reference proteome</keyword>
<comment type="caution">
    <text evidence="1">The sequence shown here is derived from an EMBL/GenBank/DDBJ whole genome shotgun (WGS) entry which is preliminary data.</text>
</comment>
<sequence length="325" mass="34919">MLVLSAKSQMELVDMKEILHCIEIALMEFSASATDTPIRTILPFGTENSGVVMPSVAEGLHAMGLKYVNVVPSNLEIGKKVINGVVLLSDVTTGEPLALLEGSYLTRIRTGALSGVATKYLSRENSKTLGIIGTGEQAKGLCEAILAVRNINTLYIHNRSEEKALAFSKFVWSRFNKDVVICKDPNEVVRKSDILVTATTSMQPVFTEPLKPGVHVNGVGSFKPTMQELPTSAICKAVKVVVESKDSALEEAGDLVVPIQAGMYSSDMLHGELGQIISGKLAGRESDQEVTIFKSVGLAIADIVIAKYFYDKACKNKAGVTVDLT</sequence>
<dbReference type="RefSeq" id="WP_191689648.1">
    <property type="nucleotide sequence ID" value="NZ_JACSQY010000005.1"/>
</dbReference>
<dbReference type="Proteomes" id="UP000659496">
    <property type="component" value="Unassembled WGS sequence"/>
</dbReference>
<evidence type="ECO:0000313" key="1">
    <source>
        <dbReference type="EMBL" id="MBD7908452.1"/>
    </source>
</evidence>
<dbReference type="Pfam" id="PF02423">
    <property type="entry name" value="OCD_Mu_crystall"/>
    <property type="match status" value="1"/>
</dbReference>
<dbReference type="SUPFAM" id="SSF51735">
    <property type="entry name" value="NAD(P)-binding Rossmann-fold domains"/>
    <property type="match status" value="1"/>
</dbReference>
<name>A0ABR8PJY7_9BACL</name>
<gene>
    <name evidence="1" type="ORF">H9659_08930</name>
</gene>
<dbReference type="PANTHER" id="PTHR13812">
    <property type="entry name" value="KETIMINE REDUCTASE MU-CRYSTALLIN"/>
    <property type="match status" value="1"/>
</dbReference>
<dbReference type="NCBIfam" id="NF006379">
    <property type="entry name" value="PRK08618.1"/>
    <property type="match status" value="1"/>
</dbReference>
<reference evidence="1 2" key="1">
    <citation type="submission" date="2020-08" db="EMBL/GenBank/DDBJ databases">
        <title>A Genomic Blueprint of the Chicken Gut Microbiome.</title>
        <authorList>
            <person name="Gilroy R."/>
            <person name="Ravi A."/>
            <person name="Getino M."/>
            <person name="Pursley I."/>
            <person name="Horton D.L."/>
            <person name="Alikhan N.-F."/>
            <person name="Baker D."/>
            <person name="Gharbi K."/>
            <person name="Hall N."/>
            <person name="Watson M."/>
            <person name="Adriaenssens E.M."/>
            <person name="Foster-Nyarko E."/>
            <person name="Jarju S."/>
            <person name="Secka A."/>
            <person name="Antonio M."/>
            <person name="Oren A."/>
            <person name="Chaudhuri R."/>
            <person name="La Ragione R.M."/>
            <person name="Hildebrand F."/>
            <person name="Pallen M.J."/>
        </authorList>
    </citation>
    <scope>NUCLEOTIDE SEQUENCE [LARGE SCALE GENOMIC DNA]</scope>
    <source>
        <strain evidence="1 2">Sa3CUA8</strain>
    </source>
</reference>
<dbReference type="InterPro" id="IPR023401">
    <property type="entry name" value="ODC_N"/>
</dbReference>
<organism evidence="1 2">
    <name type="scientific">Sporosarcina gallistercoris</name>
    <dbReference type="NCBI Taxonomy" id="2762245"/>
    <lineage>
        <taxon>Bacteria</taxon>
        <taxon>Bacillati</taxon>
        <taxon>Bacillota</taxon>
        <taxon>Bacilli</taxon>
        <taxon>Bacillales</taxon>
        <taxon>Caryophanaceae</taxon>
        <taxon>Sporosarcina</taxon>
    </lineage>
</organism>
<protein>
    <submittedName>
        <fullName evidence="1">Ornithine cyclodeaminase family protein</fullName>
    </submittedName>
</protein>
<accession>A0ABR8PJY7</accession>
<proteinExistence type="predicted"/>
<dbReference type="InterPro" id="IPR036291">
    <property type="entry name" value="NAD(P)-bd_dom_sf"/>
</dbReference>
<dbReference type="Gene3D" id="3.30.1780.10">
    <property type="entry name" value="ornithine cyclodeaminase, domain 1"/>
    <property type="match status" value="1"/>
</dbReference>